<feature type="non-terminal residue" evidence="4">
    <location>
        <position position="1"/>
    </location>
</feature>
<evidence type="ECO:0000313" key="5">
    <source>
        <dbReference type="Proteomes" id="UP001432322"/>
    </source>
</evidence>
<dbReference type="Pfam" id="PF01926">
    <property type="entry name" value="MMR_HSR1"/>
    <property type="match status" value="1"/>
</dbReference>
<evidence type="ECO:0000256" key="1">
    <source>
        <dbReference type="ARBA" id="ARBA00022741"/>
    </source>
</evidence>
<organism evidence="4 5">
    <name type="scientific">Pristionchus fissidentatus</name>
    <dbReference type="NCBI Taxonomy" id="1538716"/>
    <lineage>
        <taxon>Eukaryota</taxon>
        <taxon>Metazoa</taxon>
        <taxon>Ecdysozoa</taxon>
        <taxon>Nematoda</taxon>
        <taxon>Chromadorea</taxon>
        <taxon>Rhabditida</taxon>
        <taxon>Rhabditina</taxon>
        <taxon>Diplogasteromorpha</taxon>
        <taxon>Diplogasteroidea</taxon>
        <taxon>Neodiplogasteridae</taxon>
        <taxon>Pristionchus</taxon>
    </lineage>
</organism>
<dbReference type="GO" id="GO:0005525">
    <property type="term" value="F:GTP binding"/>
    <property type="evidence" value="ECO:0007669"/>
    <property type="project" value="UniProtKB-KW"/>
</dbReference>
<dbReference type="PANTHER" id="PTHR42698">
    <property type="entry name" value="GTPASE ERA"/>
    <property type="match status" value="1"/>
</dbReference>
<gene>
    <name evidence="4" type="ORF">PFISCL1PPCAC_24888</name>
</gene>
<evidence type="ECO:0000256" key="2">
    <source>
        <dbReference type="ARBA" id="ARBA00023134"/>
    </source>
</evidence>
<protein>
    <recommendedName>
        <fullName evidence="3">G domain-containing protein</fullName>
    </recommendedName>
</protein>
<evidence type="ECO:0000259" key="3">
    <source>
        <dbReference type="Pfam" id="PF01926"/>
    </source>
</evidence>
<dbReference type="PANTHER" id="PTHR42698:SF1">
    <property type="entry name" value="GTPASE ERA, MITOCHONDRIAL"/>
    <property type="match status" value="1"/>
</dbReference>
<dbReference type="InterPro" id="IPR005662">
    <property type="entry name" value="GTPase_Era-like"/>
</dbReference>
<keyword evidence="2" id="KW-0342">GTP-binding</keyword>
<dbReference type="InterPro" id="IPR015946">
    <property type="entry name" value="KH_dom-like_a/b"/>
</dbReference>
<comment type="caution">
    <text evidence="4">The sequence shown here is derived from an EMBL/GenBank/DDBJ whole genome shotgun (WGS) entry which is preliminary data.</text>
</comment>
<accession>A0AAV5WRE7</accession>
<keyword evidence="5" id="KW-1185">Reference proteome</keyword>
<feature type="domain" description="G" evidence="3">
    <location>
        <begin position="35"/>
        <end position="159"/>
    </location>
</feature>
<proteinExistence type="predicted"/>
<dbReference type="GO" id="GO:0000028">
    <property type="term" value="P:ribosomal small subunit assembly"/>
    <property type="evidence" value="ECO:0007669"/>
    <property type="project" value="TreeGrafter"/>
</dbReference>
<dbReference type="SUPFAM" id="SSF54814">
    <property type="entry name" value="Prokaryotic type KH domain (KH-domain type II)"/>
    <property type="match status" value="1"/>
</dbReference>
<dbReference type="InterPro" id="IPR006073">
    <property type="entry name" value="GTP-bd"/>
</dbReference>
<dbReference type="GO" id="GO:0005759">
    <property type="term" value="C:mitochondrial matrix"/>
    <property type="evidence" value="ECO:0007669"/>
    <property type="project" value="TreeGrafter"/>
</dbReference>
<name>A0AAV5WRE7_9BILA</name>
<dbReference type="InterPro" id="IPR009019">
    <property type="entry name" value="KH_sf_prok-type"/>
</dbReference>
<evidence type="ECO:0000313" key="4">
    <source>
        <dbReference type="EMBL" id="GMT33591.1"/>
    </source>
</evidence>
<dbReference type="Gene3D" id="3.30.300.20">
    <property type="match status" value="1"/>
</dbReference>
<dbReference type="SUPFAM" id="SSF52540">
    <property type="entry name" value="P-loop containing nucleoside triphosphate hydrolases"/>
    <property type="match status" value="1"/>
</dbReference>
<dbReference type="InterPro" id="IPR027417">
    <property type="entry name" value="P-loop_NTPase"/>
</dbReference>
<dbReference type="GO" id="GO:0043024">
    <property type="term" value="F:ribosomal small subunit binding"/>
    <property type="evidence" value="ECO:0007669"/>
    <property type="project" value="TreeGrafter"/>
</dbReference>
<dbReference type="Proteomes" id="UP001432322">
    <property type="component" value="Unassembled WGS sequence"/>
</dbReference>
<reference evidence="4" key="1">
    <citation type="submission" date="2023-10" db="EMBL/GenBank/DDBJ databases">
        <title>Genome assembly of Pristionchus species.</title>
        <authorList>
            <person name="Yoshida K."/>
            <person name="Sommer R.J."/>
        </authorList>
    </citation>
    <scope>NUCLEOTIDE SEQUENCE</scope>
    <source>
        <strain evidence="4">RS5133</strain>
    </source>
</reference>
<sequence>LQMRIRISALLVHSKRGLRGAPHYSPPVINTRALDVAIIGAPNVGKSLLTNQLVRAAVSAVSSKMDTTTKNVCAAITEDDIQLVVVDSPGTIGITHARKVMGLPKGDEKIISDPEGALNRAEHVLVVQDATAPGDYIHHRVQHLLHRHSHLPTSLVINKVDLVSDRTELLELTRILTKGTVAGREIKTAQTTIGRLGKASDTMTLHQDEVKGRDEEWQRKYRAIIDTPSARVGFAETKRLFIEERGWSQFDAVFYVSALSGEGIEPLREHLKTLSTTRRWRLDENAVTTKTPQSICEESVRAALLDTVPSDMAYRLTPRVSEWREDGEILQVVVDINCGKERIARNLVGRGGSKIIEVGKRVNNHMTSLFQRQLFVRILVKFNGKVYNS</sequence>
<dbReference type="Gene3D" id="3.40.50.300">
    <property type="entry name" value="P-loop containing nucleotide triphosphate hydrolases"/>
    <property type="match status" value="1"/>
</dbReference>
<dbReference type="EMBL" id="BTSY01000006">
    <property type="protein sequence ID" value="GMT33591.1"/>
    <property type="molecule type" value="Genomic_DNA"/>
</dbReference>
<dbReference type="GO" id="GO:0019843">
    <property type="term" value="F:rRNA binding"/>
    <property type="evidence" value="ECO:0007669"/>
    <property type="project" value="TreeGrafter"/>
</dbReference>
<keyword evidence="1" id="KW-0547">Nucleotide-binding</keyword>
<dbReference type="AlphaFoldDB" id="A0AAV5WRE7"/>